<evidence type="ECO:0000259" key="15">
    <source>
        <dbReference type="Pfam" id="PF17763"/>
    </source>
</evidence>
<dbReference type="Gene3D" id="3.40.50.40">
    <property type="match status" value="1"/>
</dbReference>
<evidence type="ECO:0000256" key="1">
    <source>
        <dbReference type="ARBA" id="ARBA00010518"/>
    </source>
</evidence>
<dbReference type="AlphaFoldDB" id="A0A3Q9JJW5"/>
<dbReference type="InterPro" id="IPR004550">
    <property type="entry name" value="AsnASE_II"/>
</dbReference>
<feature type="domain" description="Asparaginase/glutaminase C-terminal" evidence="15">
    <location>
        <begin position="243"/>
        <end position="346"/>
    </location>
</feature>
<evidence type="ECO:0000256" key="12">
    <source>
        <dbReference type="PROSITE-ProRule" id="PRU10100"/>
    </source>
</evidence>
<dbReference type="EMBL" id="CP029822">
    <property type="protein sequence ID" value="AZS51160.1"/>
    <property type="molecule type" value="Genomic_DNA"/>
</dbReference>
<evidence type="ECO:0000259" key="14">
    <source>
        <dbReference type="Pfam" id="PF00710"/>
    </source>
</evidence>
<feature type="binding site" evidence="10">
    <location>
        <position position="88"/>
    </location>
    <ligand>
        <name>substrate</name>
    </ligand>
</feature>
<evidence type="ECO:0000256" key="4">
    <source>
        <dbReference type="ARBA" id="ARBA00052564"/>
    </source>
</evidence>
<feature type="active site" description="O-isoaspartyl threonine intermediate" evidence="9">
    <location>
        <position position="41"/>
    </location>
</feature>
<dbReference type="InterPro" id="IPR037152">
    <property type="entry name" value="L-asparaginase_N_sf"/>
</dbReference>
<dbReference type="PROSITE" id="PS51732">
    <property type="entry name" value="ASN_GLN_ASE_3"/>
    <property type="match status" value="1"/>
</dbReference>
<evidence type="ECO:0000256" key="3">
    <source>
        <dbReference type="ARBA" id="ARBA00050130"/>
    </source>
</evidence>
<dbReference type="InterPro" id="IPR027474">
    <property type="entry name" value="L-asparaginase_N"/>
</dbReference>
<dbReference type="GO" id="GO:0050417">
    <property type="term" value="F:glutamin-(asparagin-)ase activity"/>
    <property type="evidence" value="ECO:0007669"/>
    <property type="project" value="UniProtKB-EC"/>
</dbReference>
<evidence type="ECO:0000256" key="9">
    <source>
        <dbReference type="PIRSR" id="PIRSR001220-1"/>
    </source>
</evidence>
<dbReference type="InterPro" id="IPR006034">
    <property type="entry name" value="Asparaginase/glutaminase-like"/>
</dbReference>
<sequence length="350" mass="37217">MKQLCSGIIFSIAAIGLGMPTLTYANQQPKPNVTILATGGTIAGSSKSSTDTTNYAAGSLSIQTLFDAVPNLKEVANVTGKQIANVDSNDITADILLTLSKTANTLLNGDQQGVVITHGTDTLEETAFFLSLTINNKKPVVLVGAMRPATAISADGPMNLFEAVTLAGSKHAVDRGVMVVLNDRIASAYYVTKTNAVVNDTFKAIEQGYLGLFVNGQPKFFYTPAKPIGQVYFDTSKLKSLPRIDIIYIHQDQDDVLLQAALKAGAKGIVIDATGNGNMPKPLEKVVNELSNKGIPVVITSRTGSGYVSDKSYGISSGFLNAQKSRILLQLAIATGANHKQITEYFDKQR</sequence>
<reference evidence="17" key="1">
    <citation type="submission" date="2018-06" db="EMBL/GenBank/DDBJ databases">
        <title>Complete genome of Pseudomonas insecticola strain QZS01.</title>
        <authorList>
            <person name="Wang J."/>
            <person name="Su Q."/>
        </authorList>
    </citation>
    <scope>NUCLEOTIDE SEQUENCE [LARGE SCALE GENOMIC DNA]</scope>
    <source>
        <strain evidence="17">QZS01</strain>
    </source>
</reference>
<evidence type="ECO:0000256" key="5">
    <source>
        <dbReference type="ARBA" id="ARBA00066751"/>
    </source>
</evidence>
<dbReference type="InterPro" id="IPR027475">
    <property type="entry name" value="Asparaginase/glutaminase_AS2"/>
</dbReference>
<dbReference type="InterPro" id="IPR036152">
    <property type="entry name" value="Asp/glu_Ase-like_sf"/>
</dbReference>
<protein>
    <recommendedName>
        <fullName evidence="6">Glutaminase-asparaginase</fullName>
        <ecNumber evidence="5">3.5.1.38</ecNumber>
    </recommendedName>
    <alternativeName>
        <fullName evidence="8">L-ASNase/L-GLNase</fullName>
    </alternativeName>
    <alternativeName>
        <fullName evidence="7">L-asparagine/L-glutamine amidohydrolase</fullName>
    </alternativeName>
</protein>
<dbReference type="Gene3D" id="3.40.50.1170">
    <property type="entry name" value="L-asparaginase, N-terminal domain"/>
    <property type="match status" value="1"/>
</dbReference>
<dbReference type="PRINTS" id="PR00139">
    <property type="entry name" value="ASNGLNASE"/>
</dbReference>
<evidence type="ECO:0000256" key="13">
    <source>
        <dbReference type="RuleBase" id="RU004456"/>
    </source>
</evidence>
<evidence type="ECO:0000256" key="7">
    <source>
        <dbReference type="ARBA" id="ARBA00083270"/>
    </source>
</evidence>
<feature type="binding site" evidence="10">
    <location>
        <begin position="120"/>
        <end position="121"/>
    </location>
    <ligand>
        <name>substrate</name>
    </ligand>
</feature>
<dbReference type="RefSeq" id="WP_127163937.1">
    <property type="nucleotide sequence ID" value="NZ_CP029822.1"/>
</dbReference>
<comment type="catalytic activity">
    <reaction evidence="4">
        <text>L-glutamine + H2O = L-glutamate + NH4(+)</text>
        <dbReference type="Rhea" id="RHEA:15889"/>
        <dbReference type="ChEBI" id="CHEBI:15377"/>
        <dbReference type="ChEBI" id="CHEBI:28938"/>
        <dbReference type="ChEBI" id="CHEBI:29985"/>
        <dbReference type="ChEBI" id="CHEBI:58359"/>
        <dbReference type="EC" id="3.5.1.38"/>
    </reaction>
</comment>
<dbReference type="KEGG" id="emo:DM558_10425"/>
<organism evidence="16 17">
    <name type="scientific">Entomomonas moraniae</name>
    <dbReference type="NCBI Taxonomy" id="2213226"/>
    <lineage>
        <taxon>Bacteria</taxon>
        <taxon>Pseudomonadati</taxon>
        <taxon>Pseudomonadota</taxon>
        <taxon>Gammaproteobacteria</taxon>
        <taxon>Pseudomonadales</taxon>
        <taxon>Pseudomonadaceae</taxon>
        <taxon>Entomomonas</taxon>
    </lineage>
</organism>
<keyword evidence="17" id="KW-1185">Reference proteome</keyword>
<dbReference type="InterPro" id="IPR027473">
    <property type="entry name" value="L-asparaginase_C"/>
</dbReference>
<evidence type="ECO:0000256" key="6">
    <source>
        <dbReference type="ARBA" id="ARBA00070898"/>
    </source>
</evidence>
<name>A0A3Q9JJW5_9GAMM</name>
<evidence type="ECO:0000313" key="16">
    <source>
        <dbReference type="EMBL" id="AZS51160.1"/>
    </source>
</evidence>
<accession>A0A3Q9JJW5</accession>
<dbReference type="GO" id="GO:0004067">
    <property type="term" value="F:asparaginase activity"/>
    <property type="evidence" value="ECO:0007669"/>
    <property type="project" value="UniProtKB-UniRule"/>
</dbReference>
<feature type="active site" evidence="11">
    <location>
        <position position="41"/>
    </location>
</feature>
<dbReference type="CDD" id="cd08964">
    <property type="entry name" value="L-asparaginase_II"/>
    <property type="match status" value="1"/>
</dbReference>
<dbReference type="PROSITE" id="PS00144">
    <property type="entry name" value="ASN_GLN_ASE_1"/>
    <property type="match status" value="1"/>
</dbReference>
<comment type="catalytic activity">
    <reaction evidence="3">
        <text>L-asparagine + H2O = L-aspartate + NH4(+)</text>
        <dbReference type="Rhea" id="RHEA:21016"/>
        <dbReference type="ChEBI" id="CHEBI:15377"/>
        <dbReference type="ChEBI" id="CHEBI:28938"/>
        <dbReference type="ChEBI" id="CHEBI:29991"/>
        <dbReference type="ChEBI" id="CHEBI:58048"/>
        <dbReference type="EC" id="3.5.1.38"/>
    </reaction>
</comment>
<evidence type="ECO:0000313" key="17">
    <source>
        <dbReference type="Proteomes" id="UP000273143"/>
    </source>
</evidence>
<dbReference type="InterPro" id="IPR040919">
    <property type="entry name" value="Asparaginase_C"/>
</dbReference>
<dbReference type="EC" id="3.5.1.38" evidence="5"/>
<evidence type="ECO:0000256" key="10">
    <source>
        <dbReference type="PIRSR" id="PIRSR001220-2"/>
    </source>
</evidence>
<dbReference type="PROSITE" id="PS00917">
    <property type="entry name" value="ASN_GLN_ASE_2"/>
    <property type="match status" value="1"/>
</dbReference>
<gene>
    <name evidence="16" type="ORF">DM558_10425</name>
</gene>
<evidence type="ECO:0000256" key="11">
    <source>
        <dbReference type="PROSITE-ProRule" id="PRU10099"/>
    </source>
</evidence>
<comment type="similarity">
    <text evidence="1 13">Belongs to the asparaginase 1 family.</text>
</comment>
<feature type="domain" description="L-asparaginase N-terminal" evidence="14">
    <location>
        <begin position="32"/>
        <end position="224"/>
    </location>
</feature>
<dbReference type="PANTHER" id="PTHR11707:SF28">
    <property type="entry name" value="60 KDA LYSOPHOSPHOLIPASE"/>
    <property type="match status" value="1"/>
</dbReference>
<keyword evidence="2" id="KW-0378">Hydrolase</keyword>
<evidence type="ECO:0000256" key="2">
    <source>
        <dbReference type="ARBA" id="ARBA00022801"/>
    </source>
</evidence>
<evidence type="ECO:0000256" key="8">
    <source>
        <dbReference type="ARBA" id="ARBA00084074"/>
    </source>
</evidence>
<dbReference type="Proteomes" id="UP000273143">
    <property type="component" value="Chromosome"/>
</dbReference>
<dbReference type="PIRSF" id="PIRSF001220">
    <property type="entry name" value="L-ASNase_gatD"/>
    <property type="match status" value="1"/>
</dbReference>
<dbReference type="InterPro" id="IPR020827">
    <property type="entry name" value="Asparaginase/glutaminase_AS1"/>
</dbReference>
<dbReference type="Pfam" id="PF17763">
    <property type="entry name" value="Asparaginase_C"/>
    <property type="match status" value="1"/>
</dbReference>
<feature type="active site" evidence="12">
    <location>
        <position position="120"/>
    </location>
</feature>
<dbReference type="PIRSF" id="PIRSF500176">
    <property type="entry name" value="L_ASNase"/>
    <property type="match status" value="1"/>
</dbReference>
<dbReference type="GO" id="GO:0006528">
    <property type="term" value="P:asparagine metabolic process"/>
    <property type="evidence" value="ECO:0007669"/>
    <property type="project" value="InterPro"/>
</dbReference>
<dbReference type="SMART" id="SM00870">
    <property type="entry name" value="Asparaginase"/>
    <property type="match status" value="1"/>
</dbReference>
<dbReference type="FunFam" id="3.40.50.1170:FF:000001">
    <property type="entry name" value="L-asparaginase 2"/>
    <property type="match status" value="1"/>
</dbReference>
<dbReference type="Pfam" id="PF00710">
    <property type="entry name" value="Asparaginase"/>
    <property type="match status" value="1"/>
</dbReference>
<dbReference type="PANTHER" id="PTHR11707">
    <property type="entry name" value="L-ASPARAGINASE"/>
    <property type="match status" value="1"/>
</dbReference>
<proteinExistence type="inferred from homology"/>
<dbReference type="NCBIfam" id="TIGR00520">
    <property type="entry name" value="asnASE_II"/>
    <property type="match status" value="1"/>
</dbReference>
<dbReference type="SUPFAM" id="SSF53774">
    <property type="entry name" value="Glutaminase/Asparaginase"/>
    <property type="match status" value="1"/>
</dbReference>